<dbReference type="Proteomes" id="UP000256774">
    <property type="component" value="Unassembled WGS sequence"/>
</dbReference>
<reference evidence="6 7" key="1">
    <citation type="submission" date="2018-08" db="EMBL/GenBank/DDBJ databases">
        <title>Genomic Encyclopedia of Type Strains, Phase IV (KMG-IV): sequencing the most valuable type-strain genomes for metagenomic binning, comparative biology and taxonomic classification.</title>
        <authorList>
            <person name="Goeker M."/>
        </authorList>
    </citation>
    <scope>NUCLEOTIDE SEQUENCE [LARGE SCALE GENOMIC DNA]</scope>
    <source>
        <strain evidence="6 7">DSM 26022</strain>
    </source>
</reference>
<keyword evidence="4" id="KW-0865">Zymogen</keyword>
<evidence type="ECO:0000313" key="6">
    <source>
        <dbReference type="EMBL" id="REH39865.1"/>
    </source>
</evidence>
<evidence type="ECO:0000256" key="4">
    <source>
        <dbReference type="ARBA" id="ARBA00023145"/>
    </source>
</evidence>
<sequence length="876" mass="94160">MKSIRAVCSLSVLMSTALLAACGGSSSGSGNNGAAREGEYSAEIVRTEMGIPHITARDFGSLGYGQGYAFAEDNLCTMMDDFVTIRGQRSRFFGPDGSYRIPANDSVADNVSSDFFWKFIADDAAVERTEAKTIPRFQELVTGWTVGFNRYIGELKAGEHPGRHAACADGEWLQPISTDDMYRRFVRLSVLASSSVFVQEIANAQPPGLNNLPLPGVGALGGLLPGPLGDLLAPLLDVLGGLGLPLAHIETPRRAQPYTPQNEVAWKQQALAANPGAFADLQEHERFGSNMYAFGKDASNTGNPIVYGNPHFPWSGTERLWISHNTIPGKFDIMGSSLYGVPAVLIGFNKNVAWSHTVSTAYRFTLYELKLNPLNPTQYLYDGEMRDLTAVPLTIQVKNADGQITERTRTLYKSHFGPMITVGASGVPVLAWTPVLAYSMRDANLENDRLINQFGRWNESTSLDEFIGLQASQLGVPWVNTVASGPGGKVYYGDVTVVPNVPDSLVASCRALPFSLVIDQVAAGLPLLDGSRSACEWLNDDDAPAPGVFGASNLPSLQRDDYVANCNDSHWLTNANEPLTGFARIIGDENAERTLRTRLCLLQAERRLDGSDGRPGTGFDIATLQDVALSSQIYSAELTRQTVVDSLCAQPLLLGGEGPANGADVAAACGVLAAWDGSDNLTSVGSHIWREFWRRASAAPLGLPIALPIPTPVTDLWSVPFSSADPINTPNTLNTNALTVQMAFADAIAAVKATGIPFDRPLGEIQRSGVHGDAVLPVFGGSGGAGAFTVVSTVPENLTSDGYTVEYGNSYLQTVTWDAQRNPIAAGFITYSQSSDPASPHFKDFTEAYGMKRWQTFPFTPAQIQQQQISKKTLSQ</sequence>
<dbReference type="Gene3D" id="1.10.439.10">
    <property type="entry name" value="Penicillin Amidohydrolase, domain 1"/>
    <property type="match status" value="1"/>
</dbReference>
<evidence type="ECO:0000256" key="3">
    <source>
        <dbReference type="ARBA" id="ARBA00022801"/>
    </source>
</evidence>
<feature type="signal peptide" evidence="5">
    <location>
        <begin position="1"/>
        <end position="20"/>
    </location>
</feature>
<dbReference type="PANTHER" id="PTHR34218">
    <property type="entry name" value="PEPTIDASE S45 PENICILLIN AMIDASE"/>
    <property type="match status" value="1"/>
</dbReference>
<dbReference type="AlphaFoldDB" id="A0A3E0H814"/>
<dbReference type="RefSeq" id="WP_116206958.1">
    <property type="nucleotide sequence ID" value="NZ_QUNR01000001.1"/>
</dbReference>
<dbReference type="SUPFAM" id="SSF56235">
    <property type="entry name" value="N-terminal nucleophile aminohydrolases (Ntn hydrolases)"/>
    <property type="match status" value="1"/>
</dbReference>
<organism evidence="6 7">
    <name type="scientific">Paraperlucidibaca baekdonensis</name>
    <dbReference type="NCBI Taxonomy" id="748120"/>
    <lineage>
        <taxon>Bacteria</taxon>
        <taxon>Pseudomonadati</taxon>
        <taxon>Pseudomonadota</taxon>
        <taxon>Gammaproteobacteria</taxon>
        <taxon>Moraxellales</taxon>
        <taxon>Moraxellaceae</taxon>
        <taxon>Paraperlucidibaca</taxon>
    </lineage>
</organism>
<dbReference type="InterPro" id="IPR023343">
    <property type="entry name" value="Penicillin_amidase_dom1"/>
</dbReference>
<comment type="caution">
    <text evidence="6">The sequence shown here is derived from an EMBL/GenBank/DDBJ whole genome shotgun (WGS) entry which is preliminary data.</text>
</comment>
<name>A0A3E0H814_9GAMM</name>
<dbReference type="InterPro" id="IPR029055">
    <property type="entry name" value="Ntn_hydrolases_N"/>
</dbReference>
<keyword evidence="3" id="KW-0378">Hydrolase</keyword>
<dbReference type="InterPro" id="IPR043146">
    <property type="entry name" value="Penicillin_amidase_N_B-knob"/>
</dbReference>
<evidence type="ECO:0000256" key="5">
    <source>
        <dbReference type="SAM" id="SignalP"/>
    </source>
</evidence>
<dbReference type="GO" id="GO:0016811">
    <property type="term" value="F:hydrolase activity, acting on carbon-nitrogen (but not peptide) bonds, in linear amides"/>
    <property type="evidence" value="ECO:0007669"/>
    <property type="project" value="InterPro"/>
</dbReference>
<dbReference type="PANTHER" id="PTHR34218:SF3">
    <property type="entry name" value="ACYL-HOMOSERINE LACTONE ACYLASE PVDQ"/>
    <property type="match status" value="1"/>
</dbReference>
<dbReference type="InterPro" id="IPR043147">
    <property type="entry name" value="Penicillin_amidase_A-knob"/>
</dbReference>
<evidence type="ECO:0000256" key="2">
    <source>
        <dbReference type="ARBA" id="ARBA00022729"/>
    </source>
</evidence>
<proteinExistence type="inferred from homology"/>
<dbReference type="GO" id="GO:0017000">
    <property type="term" value="P:antibiotic biosynthetic process"/>
    <property type="evidence" value="ECO:0007669"/>
    <property type="project" value="InterPro"/>
</dbReference>
<gene>
    <name evidence="6" type="ORF">DFR26_0058</name>
</gene>
<dbReference type="PROSITE" id="PS51257">
    <property type="entry name" value="PROKAR_LIPOPROTEIN"/>
    <property type="match status" value="1"/>
</dbReference>
<comment type="similarity">
    <text evidence="1">Belongs to the peptidase S45 family.</text>
</comment>
<dbReference type="Gene3D" id="1.10.1400.10">
    <property type="match status" value="1"/>
</dbReference>
<evidence type="ECO:0000256" key="1">
    <source>
        <dbReference type="ARBA" id="ARBA00006586"/>
    </source>
</evidence>
<keyword evidence="7" id="KW-1185">Reference proteome</keyword>
<evidence type="ECO:0000313" key="7">
    <source>
        <dbReference type="Proteomes" id="UP000256774"/>
    </source>
</evidence>
<keyword evidence="2 5" id="KW-0732">Signal</keyword>
<dbReference type="Gene3D" id="2.30.120.10">
    <property type="match status" value="1"/>
</dbReference>
<dbReference type="Gene3D" id="3.60.20.10">
    <property type="entry name" value="Glutamine Phosphoribosylpyrophosphate, subunit 1, domain 1"/>
    <property type="match status" value="1"/>
</dbReference>
<feature type="chain" id="PRO_5017755352" evidence="5">
    <location>
        <begin position="21"/>
        <end position="876"/>
    </location>
</feature>
<protein>
    <submittedName>
        <fullName evidence="6">Acyl-homoserine-lactone acylase</fullName>
    </submittedName>
</protein>
<dbReference type="OrthoDB" id="9760084at2"/>
<dbReference type="InterPro" id="IPR002692">
    <property type="entry name" value="S45"/>
</dbReference>
<dbReference type="Pfam" id="PF01804">
    <property type="entry name" value="Penicil_amidase"/>
    <property type="match status" value="1"/>
</dbReference>
<dbReference type="EMBL" id="QUNR01000001">
    <property type="protein sequence ID" value="REH39865.1"/>
    <property type="molecule type" value="Genomic_DNA"/>
</dbReference>
<accession>A0A3E0H814</accession>